<proteinExistence type="predicted"/>
<dbReference type="Pfam" id="PF08308">
    <property type="entry name" value="PEGA"/>
    <property type="match status" value="1"/>
</dbReference>
<evidence type="ECO:0000313" key="3">
    <source>
        <dbReference type="Proteomes" id="UP000176451"/>
    </source>
</evidence>
<accession>A0A1F5EJ19</accession>
<name>A0A1F5EJ19_9BACT</name>
<dbReference type="PANTHER" id="PTHR36842:SF1">
    <property type="entry name" value="PROTEIN TOLB"/>
    <property type="match status" value="1"/>
</dbReference>
<dbReference type="Gene3D" id="2.60.40.1120">
    <property type="entry name" value="Carboxypeptidase-like, regulatory domain"/>
    <property type="match status" value="1"/>
</dbReference>
<dbReference type="SUPFAM" id="SSF69304">
    <property type="entry name" value="Tricorn protease N-terminal domain"/>
    <property type="match status" value="1"/>
</dbReference>
<dbReference type="Gene3D" id="2.120.10.30">
    <property type="entry name" value="TolB, C-terminal domain"/>
    <property type="match status" value="1"/>
</dbReference>
<evidence type="ECO:0000313" key="2">
    <source>
        <dbReference type="EMBL" id="OGD67204.1"/>
    </source>
</evidence>
<feature type="domain" description="PEGA" evidence="1">
    <location>
        <begin position="9"/>
        <end position="75"/>
    </location>
</feature>
<organism evidence="2 3">
    <name type="scientific">Candidatus Berkelbacteria bacterium RIFCSPHIGHO2_12_FULL_36_9</name>
    <dbReference type="NCBI Taxonomy" id="1797469"/>
    <lineage>
        <taxon>Bacteria</taxon>
        <taxon>Candidatus Berkelbacteria</taxon>
    </lineage>
</organism>
<dbReference type="Proteomes" id="UP000176451">
    <property type="component" value="Unassembled WGS sequence"/>
</dbReference>
<protein>
    <recommendedName>
        <fullName evidence="1">PEGA domain-containing protein</fullName>
    </recommendedName>
</protein>
<dbReference type="PANTHER" id="PTHR36842">
    <property type="entry name" value="PROTEIN TOLB HOMOLOG"/>
    <property type="match status" value="1"/>
</dbReference>
<dbReference type="AlphaFoldDB" id="A0A1F5EJ19"/>
<dbReference type="InterPro" id="IPR011042">
    <property type="entry name" value="6-blade_b-propeller_TolB-like"/>
</dbReference>
<reference evidence="2 3" key="1">
    <citation type="journal article" date="2016" name="Nat. Commun.">
        <title>Thousands of microbial genomes shed light on interconnected biogeochemical processes in an aquifer system.</title>
        <authorList>
            <person name="Anantharaman K."/>
            <person name="Brown C.T."/>
            <person name="Hug L.A."/>
            <person name="Sharon I."/>
            <person name="Castelle C.J."/>
            <person name="Probst A.J."/>
            <person name="Thomas B.C."/>
            <person name="Singh A."/>
            <person name="Wilkins M.J."/>
            <person name="Karaoz U."/>
            <person name="Brodie E.L."/>
            <person name="Williams K.H."/>
            <person name="Hubbard S.S."/>
            <person name="Banfield J.F."/>
        </authorList>
    </citation>
    <scope>NUCLEOTIDE SEQUENCE [LARGE SCALE GENOMIC DNA]</scope>
</reference>
<comment type="caution">
    <text evidence="2">The sequence shown here is derived from an EMBL/GenBank/DDBJ whole genome shotgun (WGS) entry which is preliminary data.</text>
</comment>
<dbReference type="InterPro" id="IPR013229">
    <property type="entry name" value="PEGA"/>
</dbReference>
<sequence>MYVFVFYKGTIVIGPAPYDAKTTIANQEKTGAAKFRLKPGSYNVKIEAPGYVSYEKRVDLKSAQKITLNISLRKTPEPTKIISQETKFLFSGLDDTLLYLADGGKTLYRIGNLSLTNPEITAITPNTFSDLTKIIWAPERDLAVLKKAESTFLYDFKRYDLLHQEIHNWPAGIGDLIWSPDGKNTAYYFNPIEGERTIIRADRSNENLERLYNLKETAIVDPKLDWSKDSKKILIYTTDIYILDTYTKDFSRLTQNETINGALFTPDSQNIIFSNNQGLYIMDILGKNKRALDLKTSAKKIVFYSDEKNILAAVPQAGKSDQLIKINIESGEKKSLSFESKTAMTFSNLTLLSEEKTLYFLSNEGLYSLDLTANEY</sequence>
<dbReference type="EMBL" id="MEZV01000018">
    <property type="protein sequence ID" value="OGD67204.1"/>
    <property type="molecule type" value="Genomic_DNA"/>
</dbReference>
<evidence type="ECO:0000259" key="1">
    <source>
        <dbReference type="Pfam" id="PF08308"/>
    </source>
</evidence>
<gene>
    <name evidence="2" type="ORF">A3F08_02470</name>
</gene>